<reference evidence="3" key="1">
    <citation type="submission" date="2023-10" db="EMBL/GenBank/DDBJ databases">
        <authorList>
            <person name="Chen Y."/>
            <person name="Shah S."/>
            <person name="Dougan E. K."/>
            <person name="Thang M."/>
            <person name="Chan C."/>
        </authorList>
    </citation>
    <scope>NUCLEOTIDE SEQUENCE [LARGE SCALE GENOMIC DNA]</scope>
</reference>
<feature type="region of interest" description="Disordered" evidence="1">
    <location>
        <begin position="27"/>
        <end position="51"/>
    </location>
</feature>
<feature type="region of interest" description="Disordered" evidence="1">
    <location>
        <begin position="115"/>
        <end position="148"/>
    </location>
</feature>
<accession>A0ABN9S3Y1</accession>
<evidence type="ECO:0000256" key="2">
    <source>
        <dbReference type="SAM" id="SignalP"/>
    </source>
</evidence>
<gene>
    <name evidence="3" type="ORF">PCOR1329_LOCUS26316</name>
</gene>
<proteinExistence type="predicted"/>
<dbReference type="Proteomes" id="UP001189429">
    <property type="component" value="Unassembled WGS sequence"/>
</dbReference>
<evidence type="ECO:0000256" key="1">
    <source>
        <dbReference type="SAM" id="MobiDB-lite"/>
    </source>
</evidence>
<sequence>MPRRALRALSLLLPLRSAALTILDDGRGEGSLQSGARAASGANATESEPPEAAVLRAGPPALWPGVWLAGLEQLPSLADAALRPPEGGALWGRGTLAAAPRESLSRMLFPASVRSARPTRSGARTRRMRPGWRPSAPSSLPWPWGWPR</sequence>
<feature type="chain" id="PRO_5045353601" evidence="2">
    <location>
        <begin position="20"/>
        <end position="148"/>
    </location>
</feature>
<comment type="caution">
    <text evidence="3">The sequence shown here is derived from an EMBL/GenBank/DDBJ whole genome shotgun (WGS) entry which is preliminary data.</text>
</comment>
<evidence type="ECO:0000313" key="3">
    <source>
        <dbReference type="EMBL" id="CAK0826488.1"/>
    </source>
</evidence>
<keyword evidence="2" id="KW-0732">Signal</keyword>
<keyword evidence="4" id="KW-1185">Reference proteome</keyword>
<protein>
    <submittedName>
        <fullName evidence="3">Uncharacterized protein</fullName>
    </submittedName>
</protein>
<dbReference type="EMBL" id="CAUYUJ010009335">
    <property type="protein sequence ID" value="CAK0826488.1"/>
    <property type="molecule type" value="Genomic_DNA"/>
</dbReference>
<evidence type="ECO:0000313" key="4">
    <source>
        <dbReference type="Proteomes" id="UP001189429"/>
    </source>
</evidence>
<organism evidence="3 4">
    <name type="scientific">Prorocentrum cordatum</name>
    <dbReference type="NCBI Taxonomy" id="2364126"/>
    <lineage>
        <taxon>Eukaryota</taxon>
        <taxon>Sar</taxon>
        <taxon>Alveolata</taxon>
        <taxon>Dinophyceae</taxon>
        <taxon>Prorocentrales</taxon>
        <taxon>Prorocentraceae</taxon>
        <taxon>Prorocentrum</taxon>
    </lineage>
</organism>
<name>A0ABN9S3Y1_9DINO</name>
<feature type="signal peptide" evidence="2">
    <location>
        <begin position="1"/>
        <end position="19"/>
    </location>
</feature>